<accession>A0AAW0D9R1</accession>
<organism evidence="2 3">
    <name type="scientific">Paramarasmius palmivorus</name>
    <dbReference type="NCBI Taxonomy" id="297713"/>
    <lineage>
        <taxon>Eukaryota</taxon>
        <taxon>Fungi</taxon>
        <taxon>Dikarya</taxon>
        <taxon>Basidiomycota</taxon>
        <taxon>Agaricomycotina</taxon>
        <taxon>Agaricomycetes</taxon>
        <taxon>Agaricomycetidae</taxon>
        <taxon>Agaricales</taxon>
        <taxon>Marasmiineae</taxon>
        <taxon>Marasmiaceae</taxon>
        <taxon>Paramarasmius</taxon>
    </lineage>
</organism>
<feature type="compositionally biased region" description="Basic and acidic residues" evidence="1">
    <location>
        <begin position="300"/>
        <end position="318"/>
    </location>
</feature>
<dbReference type="EMBL" id="JAYKXP010000021">
    <property type="protein sequence ID" value="KAK7047126.1"/>
    <property type="molecule type" value="Genomic_DNA"/>
</dbReference>
<name>A0AAW0D9R1_9AGAR</name>
<comment type="caution">
    <text evidence="2">The sequence shown here is derived from an EMBL/GenBank/DDBJ whole genome shotgun (WGS) entry which is preliminary data.</text>
</comment>
<protein>
    <submittedName>
        <fullName evidence="2">Uncharacterized protein</fullName>
    </submittedName>
</protein>
<evidence type="ECO:0000256" key="1">
    <source>
        <dbReference type="SAM" id="MobiDB-lite"/>
    </source>
</evidence>
<feature type="region of interest" description="Disordered" evidence="1">
    <location>
        <begin position="23"/>
        <end position="70"/>
    </location>
</feature>
<feature type="compositionally biased region" description="Polar residues" evidence="1">
    <location>
        <begin position="497"/>
        <end position="507"/>
    </location>
</feature>
<reference evidence="2 3" key="1">
    <citation type="submission" date="2024-01" db="EMBL/GenBank/DDBJ databases">
        <title>A draft genome for a cacao thread blight-causing isolate of Paramarasmius palmivorus.</title>
        <authorList>
            <person name="Baruah I.K."/>
            <person name="Bukari Y."/>
            <person name="Amoako-Attah I."/>
            <person name="Meinhardt L.W."/>
            <person name="Bailey B.A."/>
            <person name="Cohen S.P."/>
        </authorList>
    </citation>
    <scope>NUCLEOTIDE SEQUENCE [LARGE SCALE GENOMIC DNA]</scope>
    <source>
        <strain evidence="2 3">GH-12</strain>
    </source>
</reference>
<keyword evidence="3" id="KW-1185">Reference proteome</keyword>
<gene>
    <name evidence="2" type="ORF">VNI00_006791</name>
</gene>
<sequence>MELPIPVSDDETVVFRPLSVIRRHSHSEDHSKSTEPHFTIIDDTEDENDSSSVSALESESSESDLSYSESDFHSLVAEEGAGHVEDSLVPVPVVDMESTSTSLPAEPFPSTMAAQPEAPTLACSHTSMSTLETKLDILIADFASLSSLALSGESQKRIQELERIVDANSRFLATERAWAAKLERDLDEAHRTSEKMREEKEQLDMRVVDMKMQISERDARLARVNEERREFEEVRRHAARLEREKRELELKVEGIGRRRSTSSPLVDQKRELEARVLEGKQLRQELEASAAKVARLTEELASKERDSQELKTKLDEAGSRNSQLAEERDALRLELDEKTVSLARLDRELSARKASAAKLSTDLDRVRGDATEQNRQLESFTAVMAQLSADLEAKTRAVELAEQRANSLANQLTRYDALDVEYRKAQLSWGKERQELSRSSERLKRREKELDSLVANRTSQVLKLQEDLAALRASSAKEKDTIEVTLRKTREEKDALQRSQAQDSTELARQLETERARSHTAQREIDELKDEVVVWKMSNGEVRAAEEKLRSRIHELEHSLAASEARVRSLESRLASTDTKTESSSTRTYHKRYSIGSWF</sequence>
<feature type="region of interest" description="Disordered" evidence="1">
    <location>
        <begin position="300"/>
        <end position="325"/>
    </location>
</feature>
<evidence type="ECO:0000313" key="2">
    <source>
        <dbReference type="EMBL" id="KAK7047126.1"/>
    </source>
</evidence>
<evidence type="ECO:0000313" key="3">
    <source>
        <dbReference type="Proteomes" id="UP001383192"/>
    </source>
</evidence>
<feature type="compositionally biased region" description="Low complexity" evidence="1">
    <location>
        <begin position="50"/>
        <end position="69"/>
    </location>
</feature>
<proteinExistence type="predicted"/>
<feature type="compositionally biased region" description="Basic and acidic residues" evidence="1">
    <location>
        <begin position="26"/>
        <end position="35"/>
    </location>
</feature>
<feature type="region of interest" description="Disordered" evidence="1">
    <location>
        <begin position="491"/>
        <end position="522"/>
    </location>
</feature>
<dbReference type="Proteomes" id="UP001383192">
    <property type="component" value="Unassembled WGS sequence"/>
</dbReference>
<dbReference type="AlphaFoldDB" id="A0AAW0D9R1"/>
<feature type="compositionally biased region" description="Basic and acidic residues" evidence="1">
    <location>
        <begin position="509"/>
        <end position="522"/>
    </location>
</feature>